<feature type="compositionally biased region" description="Basic and acidic residues" evidence="6">
    <location>
        <begin position="1"/>
        <end position="10"/>
    </location>
</feature>
<dbReference type="RefSeq" id="XP_007404968.1">
    <property type="nucleotide sequence ID" value="XM_007404906.1"/>
</dbReference>
<name>F4R7L0_MELLP</name>
<dbReference type="Gene3D" id="2.60.120.260">
    <property type="entry name" value="Galactose-binding domain-like"/>
    <property type="match status" value="1"/>
</dbReference>
<sequence>MPGQSTEHRASPSHINVTERESCQHSVGKRWGRMVKLLISRSVRRWYYILLSAVVLWFFISYSERLQILNKKVNELEAEIRYIQEGNISGNNSTTLIMMDEKIIELVNQVRRLQETENLGPILNKLHKTKKKVADLELQVQHLQEVHDSWISALSTVPRNIGLWNEITTLRVPSQINQLPSQPPKPTLQDSTQDIIINTITSIGRVLQMIEHLKNVAQDALEICTKDKDGRRDFAFIQTGGSVIPSLTSESISLNSSSRSWKTLFASLSGRPSVTLPDIVLIGDGSIGACWAFRGSKGQLGIALSDPIKITGVTVEHIGKELAQDSIDVAPKDFELWGVVNDKDKHSEFFLFSSFYDTSKASIAQTFEFTPTKEVYKKVIFKINSNNGNKQYTCVYRVRIHGVM</sequence>
<evidence type="ECO:0000259" key="8">
    <source>
        <dbReference type="PROSITE" id="PS51469"/>
    </source>
</evidence>
<accession>F4R7L0</accession>
<dbReference type="AlphaFoldDB" id="F4R7L0"/>
<keyword evidence="2 7" id="KW-0812">Transmembrane</keyword>
<feature type="transmembrane region" description="Helical" evidence="7">
    <location>
        <begin position="46"/>
        <end position="63"/>
    </location>
</feature>
<dbReference type="EMBL" id="GL883092">
    <property type="protein sequence ID" value="EGG11333.1"/>
    <property type="molecule type" value="Genomic_DNA"/>
</dbReference>
<organism evidence="10">
    <name type="scientific">Melampsora larici-populina (strain 98AG31 / pathotype 3-4-7)</name>
    <name type="common">Poplar leaf rust fungus</name>
    <dbReference type="NCBI Taxonomy" id="747676"/>
    <lineage>
        <taxon>Eukaryota</taxon>
        <taxon>Fungi</taxon>
        <taxon>Dikarya</taxon>
        <taxon>Basidiomycota</taxon>
        <taxon>Pucciniomycotina</taxon>
        <taxon>Pucciniomycetes</taxon>
        <taxon>Pucciniales</taxon>
        <taxon>Melampsoraceae</taxon>
        <taxon>Melampsora</taxon>
    </lineage>
</organism>
<dbReference type="InterPro" id="IPR045119">
    <property type="entry name" value="SUN1-5"/>
</dbReference>
<comment type="subcellular location">
    <subcellularLocation>
        <location evidence="1">Membrane</location>
    </subcellularLocation>
</comment>
<evidence type="ECO:0000313" key="10">
    <source>
        <dbReference type="Proteomes" id="UP000001072"/>
    </source>
</evidence>
<evidence type="ECO:0000256" key="6">
    <source>
        <dbReference type="SAM" id="MobiDB-lite"/>
    </source>
</evidence>
<dbReference type="PROSITE" id="PS51469">
    <property type="entry name" value="SUN"/>
    <property type="match status" value="1"/>
</dbReference>
<dbReference type="eggNOG" id="KOG2687">
    <property type="taxonomic scope" value="Eukaryota"/>
</dbReference>
<evidence type="ECO:0000313" key="9">
    <source>
        <dbReference type="EMBL" id="EGG11333.1"/>
    </source>
</evidence>
<evidence type="ECO:0000256" key="7">
    <source>
        <dbReference type="SAM" id="Phobius"/>
    </source>
</evidence>
<dbReference type="Pfam" id="PF07738">
    <property type="entry name" value="Sad1_UNC"/>
    <property type="match status" value="1"/>
</dbReference>
<feature type="region of interest" description="Disordered" evidence="6">
    <location>
        <begin position="1"/>
        <end position="21"/>
    </location>
</feature>
<keyword evidence="10" id="KW-1185">Reference proteome</keyword>
<dbReference type="GO" id="GO:0034993">
    <property type="term" value="C:meiotic nuclear membrane microtubule tethering complex"/>
    <property type="evidence" value="ECO:0007669"/>
    <property type="project" value="TreeGrafter"/>
</dbReference>
<dbReference type="PANTHER" id="PTHR12911">
    <property type="entry name" value="SAD1/UNC-84-LIKE PROTEIN-RELATED"/>
    <property type="match status" value="1"/>
</dbReference>
<keyword evidence="3 7" id="KW-1133">Transmembrane helix</keyword>
<dbReference type="HOGENOM" id="CLU_681656_0_0_1"/>
<evidence type="ECO:0000256" key="1">
    <source>
        <dbReference type="ARBA" id="ARBA00004370"/>
    </source>
</evidence>
<keyword evidence="4 7" id="KW-0472">Membrane</keyword>
<dbReference type="Proteomes" id="UP000001072">
    <property type="component" value="Unassembled WGS sequence"/>
</dbReference>
<feature type="coiled-coil region" evidence="5">
    <location>
        <begin position="59"/>
        <end position="86"/>
    </location>
</feature>
<gene>
    <name evidence="9" type="ORF">MELLADRAFT_90810</name>
</gene>
<dbReference type="PANTHER" id="PTHR12911:SF8">
    <property type="entry name" value="KLAROID PROTEIN-RELATED"/>
    <property type="match status" value="1"/>
</dbReference>
<keyword evidence="5" id="KW-0175">Coiled coil</keyword>
<dbReference type="GO" id="GO:0043495">
    <property type="term" value="F:protein-membrane adaptor activity"/>
    <property type="evidence" value="ECO:0007669"/>
    <property type="project" value="TreeGrafter"/>
</dbReference>
<dbReference type="GeneID" id="18935694"/>
<evidence type="ECO:0000256" key="2">
    <source>
        <dbReference type="ARBA" id="ARBA00022692"/>
    </source>
</evidence>
<evidence type="ECO:0000256" key="3">
    <source>
        <dbReference type="ARBA" id="ARBA00022989"/>
    </source>
</evidence>
<protein>
    <recommendedName>
        <fullName evidence="8">SUN domain-containing protein</fullName>
    </recommendedName>
</protein>
<dbReference type="KEGG" id="mlr:MELLADRAFT_90810"/>
<feature type="domain" description="SUN" evidence="8">
    <location>
        <begin position="240"/>
        <end position="404"/>
    </location>
</feature>
<proteinExistence type="predicted"/>
<dbReference type="OrthoDB" id="342281at2759"/>
<reference evidence="10" key="1">
    <citation type="journal article" date="2011" name="Proc. Natl. Acad. Sci. U.S.A.">
        <title>Obligate biotrophy features unraveled by the genomic analysis of rust fungi.</title>
        <authorList>
            <person name="Duplessis S."/>
            <person name="Cuomo C.A."/>
            <person name="Lin Y.-C."/>
            <person name="Aerts A."/>
            <person name="Tisserant E."/>
            <person name="Veneault-Fourrey C."/>
            <person name="Joly D.L."/>
            <person name="Hacquard S."/>
            <person name="Amselem J."/>
            <person name="Cantarel B.L."/>
            <person name="Chiu R."/>
            <person name="Coutinho P.M."/>
            <person name="Feau N."/>
            <person name="Field M."/>
            <person name="Frey P."/>
            <person name="Gelhaye E."/>
            <person name="Goldberg J."/>
            <person name="Grabherr M.G."/>
            <person name="Kodira C.D."/>
            <person name="Kohler A."/>
            <person name="Kuees U."/>
            <person name="Lindquist E.A."/>
            <person name="Lucas S.M."/>
            <person name="Mago R."/>
            <person name="Mauceli E."/>
            <person name="Morin E."/>
            <person name="Murat C."/>
            <person name="Pangilinan J.L."/>
            <person name="Park R."/>
            <person name="Pearson M."/>
            <person name="Quesneville H."/>
            <person name="Rouhier N."/>
            <person name="Sakthikumar S."/>
            <person name="Salamov A.A."/>
            <person name="Schmutz J."/>
            <person name="Selles B."/>
            <person name="Shapiro H."/>
            <person name="Tanguay P."/>
            <person name="Tuskan G.A."/>
            <person name="Henrissat B."/>
            <person name="Van de Peer Y."/>
            <person name="Rouze P."/>
            <person name="Ellis J.G."/>
            <person name="Dodds P.N."/>
            <person name="Schein J.E."/>
            <person name="Zhong S."/>
            <person name="Hamelin R.C."/>
            <person name="Grigoriev I.V."/>
            <person name="Szabo L.J."/>
            <person name="Martin F."/>
        </authorList>
    </citation>
    <scope>NUCLEOTIDE SEQUENCE [LARGE SCALE GENOMIC DNA]</scope>
    <source>
        <strain evidence="10">98AG31 / pathotype 3-4-7</strain>
    </source>
</reference>
<dbReference type="VEuPathDB" id="FungiDB:MELLADRAFT_90810"/>
<dbReference type="InParanoid" id="F4R7L0"/>
<evidence type="ECO:0000256" key="4">
    <source>
        <dbReference type="ARBA" id="ARBA00023136"/>
    </source>
</evidence>
<dbReference type="FunCoup" id="F4R7L0">
    <property type="interactions" value="15"/>
</dbReference>
<evidence type="ECO:0000256" key="5">
    <source>
        <dbReference type="SAM" id="Coils"/>
    </source>
</evidence>
<dbReference type="InterPro" id="IPR012919">
    <property type="entry name" value="SUN_dom"/>
</dbReference>